<keyword evidence="1" id="KW-0812">Transmembrane</keyword>
<protein>
    <submittedName>
        <fullName evidence="2">2bcf274f-c360-4eef-ae36-7dc2aadcdf62-CDS</fullName>
    </submittedName>
</protein>
<name>A0A8H2ZSB5_9HELO</name>
<gene>
    <name evidence="2" type="ORF">SCLTRI_LOCUS4543</name>
</gene>
<comment type="caution">
    <text evidence="2">The sequence shown here is derived from an EMBL/GenBank/DDBJ whole genome shotgun (WGS) entry which is preliminary data.</text>
</comment>
<proteinExistence type="predicted"/>
<sequence length="160" mass="18385">MATTYPAGIRLRISLLLVSWEINCLAMAISFKNMMYLIATSLNGPFALVQPTIIQPRLTDGVGACLSPLQRRRMEAERRNHDDRIWFCRAFRRILTALNVDECLAWPILDNLEWCTGYGSKFWIHRVSLIVSRKKVTLTGTRYVNYTGQRDDTRQSSSSL</sequence>
<dbReference type="AlphaFoldDB" id="A0A8H2ZSB5"/>
<evidence type="ECO:0000256" key="1">
    <source>
        <dbReference type="SAM" id="Phobius"/>
    </source>
</evidence>
<reference evidence="2" key="1">
    <citation type="submission" date="2020-10" db="EMBL/GenBank/DDBJ databases">
        <authorList>
            <person name="Kusch S."/>
        </authorList>
    </citation>
    <scope>NUCLEOTIDE SEQUENCE</scope>
    <source>
        <strain evidence="2">SwB9</strain>
    </source>
</reference>
<dbReference type="EMBL" id="CAJHIA010000012">
    <property type="protein sequence ID" value="CAD6444750.1"/>
    <property type="molecule type" value="Genomic_DNA"/>
</dbReference>
<organism evidence="2 3">
    <name type="scientific">Sclerotinia trifoliorum</name>
    <dbReference type="NCBI Taxonomy" id="28548"/>
    <lineage>
        <taxon>Eukaryota</taxon>
        <taxon>Fungi</taxon>
        <taxon>Dikarya</taxon>
        <taxon>Ascomycota</taxon>
        <taxon>Pezizomycotina</taxon>
        <taxon>Leotiomycetes</taxon>
        <taxon>Helotiales</taxon>
        <taxon>Sclerotiniaceae</taxon>
        <taxon>Sclerotinia</taxon>
    </lineage>
</organism>
<keyword evidence="3" id="KW-1185">Reference proteome</keyword>
<keyword evidence="1" id="KW-1133">Transmembrane helix</keyword>
<dbReference type="Proteomes" id="UP000624404">
    <property type="component" value="Unassembled WGS sequence"/>
</dbReference>
<evidence type="ECO:0000313" key="2">
    <source>
        <dbReference type="EMBL" id="CAD6444750.1"/>
    </source>
</evidence>
<feature type="transmembrane region" description="Helical" evidence="1">
    <location>
        <begin position="12"/>
        <end position="31"/>
    </location>
</feature>
<keyword evidence="1" id="KW-0472">Membrane</keyword>
<accession>A0A8H2ZSB5</accession>
<evidence type="ECO:0000313" key="3">
    <source>
        <dbReference type="Proteomes" id="UP000624404"/>
    </source>
</evidence>